<dbReference type="InterPro" id="IPR017972">
    <property type="entry name" value="Cyt_P450_CS"/>
</dbReference>
<evidence type="ECO:0008006" key="13">
    <source>
        <dbReference type="Google" id="ProtNLM"/>
    </source>
</evidence>
<dbReference type="PANTHER" id="PTHR24300:SF376">
    <property type="entry name" value="CYTOCHROME P450 15A1"/>
    <property type="match status" value="1"/>
</dbReference>
<evidence type="ECO:0000256" key="6">
    <source>
        <dbReference type="ARBA" id="ARBA00023004"/>
    </source>
</evidence>
<evidence type="ECO:0000256" key="7">
    <source>
        <dbReference type="ARBA" id="ARBA00023033"/>
    </source>
</evidence>
<evidence type="ECO:0000256" key="3">
    <source>
        <dbReference type="ARBA" id="ARBA00022617"/>
    </source>
</evidence>
<dbReference type="Gene3D" id="1.10.630.10">
    <property type="entry name" value="Cytochrome P450"/>
    <property type="match status" value="1"/>
</dbReference>
<dbReference type="EMBL" id="OV651825">
    <property type="protein sequence ID" value="CAH1102455.1"/>
    <property type="molecule type" value="Genomic_DNA"/>
</dbReference>
<dbReference type="PANTHER" id="PTHR24300">
    <property type="entry name" value="CYTOCHROME P450 508A4-RELATED"/>
    <property type="match status" value="1"/>
</dbReference>
<evidence type="ECO:0000256" key="2">
    <source>
        <dbReference type="ARBA" id="ARBA00010617"/>
    </source>
</evidence>
<evidence type="ECO:0000256" key="10">
    <source>
        <dbReference type="SAM" id="SignalP"/>
    </source>
</evidence>
<dbReference type="GO" id="GO:0008395">
    <property type="term" value="F:steroid hydroxylase activity"/>
    <property type="evidence" value="ECO:0007669"/>
    <property type="project" value="TreeGrafter"/>
</dbReference>
<evidence type="ECO:0000313" key="12">
    <source>
        <dbReference type="Proteomes" id="UP001153636"/>
    </source>
</evidence>
<keyword evidence="4 8" id="KW-0479">Metal-binding</keyword>
<comment type="cofactor">
    <cofactor evidence="1 8">
        <name>heme</name>
        <dbReference type="ChEBI" id="CHEBI:30413"/>
    </cofactor>
</comment>
<evidence type="ECO:0000313" key="11">
    <source>
        <dbReference type="EMBL" id="CAH1102455.1"/>
    </source>
</evidence>
<dbReference type="CDD" id="cd20651">
    <property type="entry name" value="CYP15A1-like"/>
    <property type="match status" value="1"/>
</dbReference>
<gene>
    <name evidence="11" type="ORF">PSYICH_LOCUS3837</name>
</gene>
<dbReference type="GO" id="GO:0005737">
    <property type="term" value="C:cytoplasm"/>
    <property type="evidence" value="ECO:0007669"/>
    <property type="project" value="TreeGrafter"/>
</dbReference>
<reference evidence="11" key="1">
    <citation type="submission" date="2022-01" db="EMBL/GenBank/DDBJ databases">
        <authorList>
            <person name="King R."/>
        </authorList>
    </citation>
    <scope>NUCLEOTIDE SEQUENCE</scope>
</reference>
<dbReference type="PROSITE" id="PS00086">
    <property type="entry name" value="CYTOCHROME_P450"/>
    <property type="match status" value="1"/>
</dbReference>
<feature type="signal peptide" evidence="10">
    <location>
        <begin position="1"/>
        <end position="16"/>
    </location>
</feature>
<dbReference type="Proteomes" id="UP001153636">
    <property type="component" value="Chromosome 13"/>
</dbReference>
<dbReference type="InterPro" id="IPR001128">
    <property type="entry name" value="Cyt_P450"/>
</dbReference>
<proteinExistence type="inferred from homology"/>
<name>A0A9P0GA45_9CUCU</name>
<dbReference type="InterPro" id="IPR050182">
    <property type="entry name" value="Cytochrome_P450_fam2"/>
</dbReference>
<dbReference type="GO" id="GO:0006082">
    <property type="term" value="P:organic acid metabolic process"/>
    <property type="evidence" value="ECO:0007669"/>
    <property type="project" value="TreeGrafter"/>
</dbReference>
<keyword evidence="6 8" id="KW-0408">Iron</keyword>
<comment type="similarity">
    <text evidence="2 9">Belongs to the cytochrome P450 family.</text>
</comment>
<feature type="binding site" description="axial binding residue" evidence="8">
    <location>
        <position position="441"/>
    </location>
    <ligand>
        <name>heme</name>
        <dbReference type="ChEBI" id="CHEBI:30413"/>
    </ligand>
    <ligandPart>
        <name>Fe</name>
        <dbReference type="ChEBI" id="CHEBI:18248"/>
    </ligandPart>
</feature>
<dbReference type="GO" id="GO:0016712">
    <property type="term" value="F:oxidoreductase activity, acting on paired donors, with incorporation or reduction of molecular oxygen, reduced flavin or flavoprotein as one donor, and incorporation of one atom of oxygen"/>
    <property type="evidence" value="ECO:0007669"/>
    <property type="project" value="TreeGrafter"/>
</dbReference>
<keyword evidence="12" id="KW-1185">Reference proteome</keyword>
<dbReference type="SUPFAM" id="SSF48264">
    <property type="entry name" value="Cytochrome P450"/>
    <property type="match status" value="1"/>
</dbReference>
<keyword evidence="7 9" id="KW-0503">Monooxygenase</keyword>
<keyword evidence="5 9" id="KW-0560">Oxidoreductase</keyword>
<dbReference type="PRINTS" id="PR00385">
    <property type="entry name" value="P450"/>
</dbReference>
<dbReference type="PRINTS" id="PR00463">
    <property type="entry name" value="EP450I"/>
</dbReference>
<feature type="chain" id="PRO_5040390058" description="Cytochrome P450" evidence="10">
    <location>
        <begin position="17"/>
        <end position="496"/>
    </location>
</feature>
<organism evidence="11 12">
    <name type="scientific">Psylliodes chrysocephalus</name>
    <dbReference type="NCBI Taxonomy" id="3402493"/>
    <lineage>
        <taxon>Eukaryota</taxon>
        <taxon>Metazoa</taxon>
        <taxon>Ecdysozoa</taxon>
        <taxon>Arthropoda</taxon>
        <taxon>Hexapoda</taxon>
        <taxon>Insecta</taxon>
        <taxon>Pterygota</taxon>
        <taxon>Neoptera</taxon>
        <taxon>Endopterygota</taxon>
        <taxon>Coleoptera</taxon>
        <taxon>Polyphaga</taxon>
        <taxon>Cucujiformia</taxon>
        <taxon>Chrysomeloidea</taxon>
        <taxon>Chrysomelidae</taxon>
        <taxon>Galerucinae</taxon>
        <taxon>Alticini</taxon>
        <taxon>Psylliodes</taxon>
    </lineage>
</organism>
<evidence type="ECO:0000256" key="4">
    <source>
        <dbReference type="ARBA" id="ARBA00022723"/>
    </source>
</evidence>
<sequence>MWFLITITAFLLGILAYLDTRKPKKFPPGPKWWPILGSAPQISNIQKRTKHLVYATTELSKKYGPILGLKVGTQVIVVVNGPAANKEFLMSEDLAGRPLGEFFDKRTWGKRRGILLVDELFWQEQRRFFLKQLREFGFGTKNMSTLIEEEAQELIAYIFKSIALNDSVIFNVQNLFNLHILNSLWKMLAGVRYDAENKKMRELQAILNDLFRAVSMVGATFSHFPILKYLAPEKSGYNVYVRSHQCLWKFLRKELAYHKETNVPDSPRDVIDVYLNVLNSSEEIAGSFSEEQLVATCMDMFMAGSETTSNTLSFGFLYLILNPSVQRKAQEEIDRVVGKDRSPSLNDRPKMPYVECVVMESLRMFAGRAFTVPHRALRDTYLCGYRIPKDVLVIANLYGCMLEEGCAYENPEQFIPERFLKDGKIYLPDSFMPFGLGKHRCLGESLARANIFLFVAGLLQKFDFNIVPEQPPTTEWADGITPGPKPFKARITPRKF</sequence>
<evidence type="ECO:0000256" key="8">
    <source>
        <dbReference type="PIRSR" id="PIRSR602401-1"/>
    </source>
</evidence>
<evidence type="ECO:0000256" key="9">
    <source>
        <dbReference type="RuleBase" id="RU000461"/>
    </source>
</evidence>
<accession>A0A9P0GA45</accession>
<dbReference type="GO" id="GO:0005506">
    <property type="term" value="F:iron ion binding"/>
    <property type="evidence" value="ECO:0007669"/>
    <property type="project" value="InterPro"/>
</dbReference>
<dbReference type="GO" id="GO:0006805">
    <property type="term" value="P:xenobiotic metabolic process"/>
    <property type="evidence" value="ECO:0007669"/>
    <property type="project" value="TreeGrafter"/>
</dbReference>
<dbReference type="FunFam" id="1.10.630.10:FF:000036">
    <property type="entry name" value="CYtochrome P450 family"/>
    <property type="match status" value="1"/>
</dbReference>
<protein>
    <recommendedName>
        <fullName evidence="13">Cytochrome P450</fullName>
    </recommendedName>
</protein>
<dbReference type="AlphaFoldDB" id="A0A9P0GA45"/>
<dbReference type="GO" id="GO:0020037">
    <property type="term" value="F:heme binding"/>
    <property type="evidence" value="ECO:0007669"/>
    <property type="project" value="InterPro"/>
</dbReference>
<evidence type="ECO:0000256" key="5">
    <source>
        <dbReference type="ARBA" id="ARBA00023002"/>
    </source>
</evidence>
<evidence type="ECO:0000256" key="1">
    <source>
        <dbReference type="ARBA" id="ARBA00001971"/>
    </source>
</evidence>
<dbReference type="InterPro" id="IPR002401">
    <property type="entry name" value="Cyt_P450_E_grp-I"/>
</dbReference>
<dbReference type="Pfam" id="PF00067">
    <property type="entry name" value="p450"/>
    <property type="match status" value="1"/>
</dbReference>
<keyword evidence="10" id="KW-0732">Signal</keyword>
<keyword evidence="3 8" id="KW-0349">Heme</keyword>
<dbReference type="InterPro" id="IPR036396">
    <property type="entry name" value="Cyt_P450_sf"/>
</dbReference>
<dbReference type="OrthoDB" id="1055148at2759"/>